<reference evidence="8" key="1">
    <citation type="journal article" date="2004" name="Nature">
        <title>Genome duplication in the teleost fish Tetraodon nigroviridis reveals the early vertebrate proto-karyotype.</title>
        <authorList>
            <person name="Jaillon O."/>
            <person name="Aury J.-M."/>
            <person name="Brunet F."/>
            <person name="Petit J.-L."/>
            <person name="Stange-Thomann N."/>
            <person name="Mauceli E."/>
            <person name="Bouneau L."/>
            <person name="Fischer C."/>
            <person name="Ozouf-Costaz C."/>
            <person name="Bernot A."/>
            <person name="Nicaud S."/>
            <person name="Jaffe D."/>
            <person name="Fisher S."/>
            <person name="Lutfalla G."/>
            <person name="Dossat C."/>
            <person name="Segurens B."/>
            <person name="Dasilva C."/>
            <person name="Salanoubat M."/>
            <person name="Levy M."/>
            <person name="Boudet N."/>
            <person name="Castellano S."/>
            <person name="Anthouard V."/>
            <person name="Jubin C."/>
            <person name="Castelli V."/>
            <person name="Katinka M."/>
            <person name="Vacherie B."/>
            <person name="Biemont C."/>
            <person name="Skalli Z."/>
            <person name="Cattolico L."/>
            <person name="Poulain J."/>
            <person name="De Berardinis V."/>
            <person name="Cruaud C."/>
            <person name="Duprat S."/>
            <person name="Brottier P."/>
            <person name="Coutanceau J.-P."/>
            <person name="Gouzy J."/>
            <person name="Parra G."/>
            <person name="Lardier G."/>
            <person name="Chapple C."/>
            <person name="McKernan K.J."/>
            <person name="McEwan P."/>
            <person name="Bosak S."/>
            <person name="Kellis M."/>
            <person name="Volff J.-N."/>
            <person name="Guigo R."/>
            <person name="Zody M.C."/>
            <person name="Mesirov J."/>
            <person name="Lindblad-Toh K."/>
            <person name="Birren B."/>
            <person name="Nusbaum C."/>
            <person name="Kahn D."/>
            <person name="Robinson-Rechavi M."/>
            <person name="Laudet V."/>
            <person name="Schachter V."/>
            <person name="Quetier F."/>
            <person name="Saurin W."/>
            <person name="Scarpelli C."/>
            <person name="Wincker P."/>
            <person name="Lander E.S."/>
            <person name="Weissenbach J."/>
            <person name="Roest Crollius H."/>
        </authorList>
    </citation>
    <scope>NUCLEOTIDE SEQUENCE [LARGE SCALE GENOMIC DNA]</scope>
</reference>
<evidence type="ECO:0000256" key="4">
    <source>
        <dbReference type="ARBA" id="ARBA00067780"/>
    </source>
</evidence>
<dbReference type="CDD" id="cd11615">
    <property type="entry name" value="SAF_NeuB_like"/>
    <property type="match status" value="1"/>
</dbReference>
<feature type="compositionally biased region" description="Basic residues" evidence="6">
    <location>
        <begin position="365"/>
        <end position="375"/>
    </location>
</feature>
<dbReference type="InterPro" id="IPR013974">
    <property type="entry name" value="SAF"/>
</dbReference>
<proteinExistence type="predicted"/>
<organism evidence="8">
    <name type="scientific">Tetraodon nigroviridis</name>
    <name type="common">Spotted green pufferfish</name>
    <name type="synonym">Chelonodon nigroviridis</name>
    <dbReference type="NCBI Taxonomy" id="99883"/>
    <lineage>
        <taxon>Eukaryota</taxon>
        <taxon>Metazoa</taxon>
        <taxon>Chordata</taxon>
        <taxon>Craniata</taxon>
        <taxon>Vertebrata</taxon>
        <taxon>Euteleostomi</taxon>
        <taxon>Actinopterygii</taxon>
        <taxon>Neopterygii</taxon>
        <taxon>Teleostei</taxon>
        <taxon>Neoteleostei</taxon>
        <taxon>Acanthomorphata</taxon>
        <taxon>Eupercaria</taxon>
        <taxon>Tetraodontiformes</taxon>
        <taxon>Tetradontoidea</taxon>
        <taxon>Tetraodontidae</taxon>
        <taxon>Tetraodon</taxon>
    </lineage>
</organism>
<evidence type="ECO:0000256" key="1">
    <source>
        <dbReference type="ARBA" id="ARBA00022679"/>
    </source>
</evidence>
<accession>Q4RJ90</accession>
<dbReference type="GO" id="GO:0006054">
    <property type="term" value="P:N-acetylneuraminate metabolic process"/>
    <property type="evidence" value="ECO:0007669"/>
    <property type="project" value="UniProtKB-ARBA"/>
</dbReference>
<reference evidence="8" key="2">
    <citation type="submission" date="2004-02" db="EMBL/GenBank/DDBJ databases">
        <authorList>
            <consortium name="Genoscope"/>
            <consortium name="Whitehead Institute Centre for Genome Research"/>
        </authorList>
    </citation>
    <scope>NUCLEOTIDE SEQUENCE</scope>
</reference>
<dbReference type="AlphaFoldDB" id="Q4RJ90"/>
<dbReference type="FunFam" id="3.20.20.70:FF:000144">
    <property type="entry name" value="sialic acid synthase"/>
    <property type="match status" value="1"/>
</dbReference>
<keyword evidence="1" id="KW-0808">Transferase</keyword>
<dbReference type="GO" id="GO:1901137">
    <property type="term" value="P:carbohydrate derivative biosynthetic process"/>
    <property type="evidence" value="ECO:0007669"/>
    <property type="project" value="UniProtKB-ARBA"/>
</dbReference>
<dbReference type="GO" id="GO:0016051">
    <property type="term" value="P:carbohydrate biosynthetic process"/>
    <property type="evidence" value="ECO:0007669"/>
    <property type="project" value="InterPro"/>
</dbReference>
<dbReference type="SMART" id="SM00858">
    <property type="entry name" value="SAF"/>
    <property type="match status" value="1"/>
</dbReference>
<feature type="compositionally biased region" description="Basic residues" evidence="6">
    <location>
        <begin position="440"/>
        <end position="454"/>
    </location>
</feature>
<protein>
    <recommendedName>
        <fullName evidence="4">N-acetylneuraminate-9-phosphate synthase</fullName>
        <ecNumber evidence="3">2.5.1.57</ecNumber>
    </recommendedName>
    <alternativeName>
        <fullName evidence="5">Sialic acid synthase</fullName>
    </alternativeName>
</protein>
<evidence type="ECO:0000256" key="5">
    <source>
        <dbReference type="ARBA" id="ARBA00083845"/>
    </source>
</evidence>
<dbReference type="EC" id="2.5.1.57" evidence="3"/>
<dbReference type="GO" id="GO:0047444">
    <property type="term" value="F:N-acylneuraminate-9-phosphate synthase activity"/>
    <property type="evidence" value="ECO:0007669"/>
    <property type="project" value="UniProtKB-EC"/>
</dbReference>
<gene>
    <name evidence="8" type="ORF">GSTENG00033532001</name>
</gene>
<dbReference type="Gene3D" id="3.90.1210.10">
    <property type="entry name" value="Antifreeze-like/N-acetylneuraminic acid synthase C-terminal domain"/>
    <property type="match status" value="1"/>
</dbReference>
<name>Q4RJ90_TETNG</name>
<dbReference type="InterPro" id="IPR057736">
    <property type="entry name" value="SAF_PseI/NeuA/NeuB"/>
</dbReference>
<evidence type="ECO:0000256" key="2">
    <source>
        <dbReference type="ARBA" id="ARBA00050599"/>
    </source>
</evidence>
<dbReference type="Pfam" id="PF08666">
    <property type="entry name" value="SAF"/>
    <property type="match status" value="1"/>
</dbReference>
<dbReference type="PANTHER" id="PTHR42966:SF1">
    <property type="entry name" value="SIALIC ACID SYNTHASE"/>
    <property type="match status" value="1"/>
</dbReference>
<dbReference type="PANTHER" id="PTHR42966">
    <property type="entry name" value="N-ACETYLNEURAMINATE SYNTHASE"/>
    <property type="match status" value="1"/>
</dbReference>
<dbReference type="InterPro" id="IPR013132">
    <property type="entry name" value="PseI/NeuA/B-like_N"/>
</dbReference>
<dbReference type="PROSITE" id="PS50844">
    <property type="entry name" value="AFP_LIKE"/>
    <property type="match status" value="1"/>
</dbReference>
<dbReference type="KEGG" id="tng:GSTEN00033532G001"/>
<dbReference type="InterPro" id="IPR051690">
    <property type="entry name" value="PseI-like"/>
</dbReference>
<dbReference type="EMBL" id="CAAE01015038">
    <property type="protein sequence ID" value="CAG11542.1"/>
    <property type="molecule type" value="Genomic_DNA"/>
</dbReference>
<sequence length="454" mass="50837">MPLEFELCPGRVVGGDHPCFIIAEIGQNHQGDIEIAKKMIKMAKDCGADCAKFQKSELEDKFNRRALERPYTSKHSWGKTYGEHKRHLEFSHDQYEELQKYAEEVGIFFTASGMDEMAVEFLHELKVPFFKVGSGDTNNFPYLEKTAKKGRPMVVSSGMQSMATMRRVYKTVKEHNQNFAILQCTSAYPLEAEDVNLRVITEYQKEFPDIPIGYSGHESGVSITVAAVALGAKIIERHVTLDKTWKGSDHAASLEPSELAELVRSIRLVERALGNGVKRMLPCEKPCHDKLGKSVVAKVRIPKGTVLTADMLAVKVAEPMGVKAEEIFELVGKTVMENVEEDESVVPEEAKAWAKEAPSATARAPRQHPGHHQARHPPPGSPRRRQAHLGPDLRGDPRRAQGVPGERDPGCRHLHRARQEEDRHRHGCGVRAQAAGTHPVRLRRLKHPLHTRQT</sequence>
<comment type="catalytic activity">
    <reaction evidence="2">
        <text>aldehydo-N-acetyl-D-mannosamine 6-phosphate + phosphoenolpyruvate + H2O = N-acetylneuraminate 9-phosphate + phosphate</text>
        <dbReference type="Rhea" id="RHEA:80835"/>
        <dbReference type="ChEBI" id="CHEBI:15377"/>
        <dbReference type="ChEBI" id="CHEBI:43474"/>
        <dbReference type="ChEBI" id="CHEBI:58557"/>
        <dbReference type="ChEBI" id="CHEBI:58702"/>
        <dbReference type="ChEBI" id="CHEBI:231734"/>
        <dbReference type="EC" id="2.5.1.57"/>
    </reaction>
    <physiologicalReaction direction="left-to-right" evidence="2">
        <dbReference type="Rhea" id="RHEA:80836"/>
    </physiologicalReaction>
</comment>
<dbReference type="SUPFAM" id="SSF51569">
    <property type="entry name" value="Aldolase"/>
    <property type="match status" value="1"/>
</dbReference>
<dbReference type="Pfam" id="PF03102">
    <property type="entry name" value="NeuB"/>
    <property type="match status" value="1"/>
</dbReference>
<evidence type="ECO:0000256" key="3">
    <source>
        <dbReference type="ARBA" id="ARBA00066534"/>
    </source>
</evidence>
<dbReference type="InterPro" id="IPR006190">
    <property type="entry name" value="SAF_AFP_Neu5Ac"/>
</dbReference>
<dbReference type="InterPro" id="IPR013785">
    <property type="entry name" value="Aldolase_TIM"/>
</dbReference>
<dbReference type="OrthoDB" id="9928645at2759"/>
<dbReference type="InterPro" id="IPR036732">
    <property type="entry name" value="AFP_Neu5c_C_sf"/>
</dbReference>
<feature type="region of interest" description="Disordered" evidence="6">
    <location>
        <begin position="341"/>
        <end position="454"/>
    </location>
</feature>
<evidence type="ECO:0000313" key="8">
    <source>
        <dbReference type="EMBL" id="CAG11542.1"/>
    </source>
</evidence>
<dbReference type="Gene3D" id="3.20.20.70">
    <property type="entry name" value="Aldolase class I"/>
    <property type="match status" value="1"/>
</dbReference>
<evidence type="ECO:0000256" key="6">
    <source>
        <dbReference type="SAM" id="MobiDB-lite"/>
    </source>
</evidence>
<feature type="domain" description="AFP-like" evidence="7">
    <location>
        <begin position="294"/>
        <end position="353"/>
    </location>
</feature>
<feature type="compositionally biased region" description="Basic and acidic residues" evidence="6">
    <location>
        <begin position="391"/>
        <end position="424"/>
    </location>
</feature>
<evidence type="ECO:0000259" key="7">
    <source>
        <dbReference type="PROSITE" id="PS50844"/>
    </source>
</evidence>
<dbReference type="SUPFAM" id="SSF51269">
    <property type="entry name" value="AFP III-like domain"/>
    <property type="match status" value="1"/>
</dbReference>